<feature type="region of interest" description="Disordered" evidence="1">
    <location>
        <begin position="1"/>
        <end position="20"/>
    </location>
</feature>
<gene>
    <name evidence="3" type="ORF">MsAm2_05080</name>
</gene>
<proteinExistence type="predicted"/>
<feature type="domain" description="Nmd3 N-terminal" evidence="2">
    <location>
        <begin position="33"/>
        <end position="265"/>
    </location>
</feature>
<dbReference type="GeneID" id="89227916"/>
<name>A0AA96VHS2_9EURY</name>
<dbReference type="RefSeq" id="WP_338098251.1">
    <property type="nucleotide sequence ID" value="NZ_CP131061.1"/>
</dbReference>
<evidence type="ECO:0000313" key="4">
    <source>
        <dbReference type="Proteomes" id="UP001304970"/>
    </source>
</evidence>
<evidence type="ECO:0000256" key="1">
    <source>
        <dbReference type="SAM" id="MobiDB-lite"/>
    </source>
</evidence>
<dbReference type="InterPro" id="IPR039768">
    <property type="entry name" value="Nmd3"/>
</dbReference>
<dbReference type="PANTHER" id="PTHR12746:SF2">
    <property type="entry name" value="60S RIBOSOMAL EXPORT PROTEIN NMD3"/>
    <property type="match status" value="1"/>
</dbReference>
<dbReference type="EMBL" id="CP131061">
    <property type="protein sequence ID" value="WNY26732.1"/>
    <property type="molecule type" value="Genomic_DNA"/>
</dbReference>
<reference evidence="3 4" key="1">
    <citation type="submission" date="2023-07" db="EMBL/GenBank/DDBJ databases">
        <title>Closed genome sequence of Methanosarcinaceae archaeon Am2.</title>
        <authorList>
            <person name="Poehlein A."/>
            <person name="Protasov E."/>
            <person name="Platt K."/>
            <person name="Reeh H."/>
            <person name="Daniel R."/>
            <person name="Brune A."/>
        </authorList>
    </citation>
    <scope>NUCLEOTIDE SEQUENCE [LARGE SCALE GENOMIC DNA]</scope>
    <source>
        <strain evidence="3 4">Am2</strain>
    </source>
</reference>
<dbReference type="InterPro" id="IPR007064">
    <property type="entry name" value="Nmd3_N"/>
</dbReference>
<organism evidence="3 4">
    <name type="scientific">Methanolapillus ohkumae</name>
    <dbReference type="NCBI Taxonomy" id="3028298"/>
    <lineage>
        <taxon>Archaea</taxon>
        <taxon>Methanobacteriati</taxon>
        <taxon>Methanobacteriota</taxon>
        <taxon>Stenosarchaea group</taxon>
        <taxon>Methanomicrobia</taxon>
        <taxon>Methanosarcinales</taxon>
        <taxon>Methanosarcinaceae</taxon>
        <taxon>Methanolapillus</taxon>
    </lineage>
</organism>
<protein>
    <recommendedName>
        <fullName evidence="2">Nmd3 N-terminal domain-containing protein</fullName>
    </recommendedName>
</protein>
<dbReference type="Proteomes" id="UP001304970">
    <property type="component" value="Chromosome"/>
</dbReference>
<accession>A0AA96VHS2</accession>
<sequence length="372" mass="41460">MTSLAPTPKIPKKSGSEKGKKTDKESVLCDLICPECGKETDILVKNICRDCFSQKFNLFELPLVLHARVCPQCGAHYHKSKWNDFENIEEIVMLAAQENMLVQSGLQNVSVGMHPHPRSPYIYDVLVDMEAEVEGVKLYKDAKTEVRIKREACDMCSRRAGGYFEAIIQIRAGNRMPTKEEVNQSLHLINETMIHMLKKGDKLAFVTDSMTFKDGADIFIGSTNAGRHVCKRIIEVMGGSVSESYTLAGVKDGKEIFRTTFAMRLPEFKKGDVIFVDGKVVEVRNCAKRLTGVCLSDSSSYFTDSENLKDAKHLGNVADAQNAVLVDVEENAILILDPVTYETVTIKKPISFNSVPGSEIKVFRTEYGIFAL</sequence>
<keyword evidence="4" id="KW-1185">Reference proteome</keyword>
<dbReference type="PANTHER" id="PTHR12746">
    <property type="entry name" value="NONSENSE-MEDIATED MRNA DECAY PROTEIN 3"/>
    <property type="match status" value="1"/>
</dbReference>
<dbReference type="GO" id="GO:0043023">
    <property type="term" value="F:ribosomal large subunit binding"/>
    <property type="evidence" value="ECO:0007669"/>
    <property type="project" value="InterPro"/>
</dbReference>
<dbReference type="GO" id="GO:0005737">
    <property type="term" value="C:cytoplasm"/>
    <property type="evidence" value="ECO:0007669"/>
    <property type="project" value="TreeGrafter"/>
</dbReference>
<evidence type="ECO:0000313" key="3">
    <source>
        <dbReference type="EMBL" id="WNY26732.1"/>
    </source>
</evidence>
<dbReference type="AlphaFoldDB" id="A0AA96VHS2"/>
<evidence type="ECO:0000259" key="2">
    <source>
        <dbReference type="Pfam" id="PF04981"/>
    </source>
</evidence>
<dbReference type="Pfam" id="PF04981">
    <property type="entry name" value="NMD3"/>
    <property type="match status" value="1"/>
</dbReference>